<dbReference type="InterPro" id="IPR039248">
    <property type="entry name" value="Ptase_RsbX"/>
</dbReference>
<dbReference type="InterPro" id="IPR036457">
    <property type="entry name" value="PPM-type-like_dom_sf"/>
</dbReference>
<evidence type="ECO:0000313" key="3">
    <source>
        <dbReference type="Proteomes" id="UP001041814"/>
    </source>
</evidence>
<protein>
    <recommendedName>
        <fullName evidence="1">PPM-type phosphatase domain-containing protein</fullName>
    </recommendedName>
</protein>
<dbReference type="InterPro" id="IPR001932">
    <property type="entry name" value="PPM-type_phosphatase-like_dom"/>
</dbReference>
<dbReference type="Pfam" id="PF07228">
    <property type="entry name" value="SpoIIE"/>
    <property type="match status" value="1"/>
</dbReference>
<dbReference type="Gene3D" id="3.60.40.10">
    <property type="entry name" value="PPM-type phosphatase domain"/>
    <property type="match status" value="1"/>
</dbReference>
<dbReference type="SMART" id="SM00331">
    <property type="entry name" value="PP2C_SIG"/>
    <property type="match status" value="1"/>
</dbReference>
<organism evidence="2 3">
    <name type="scientific">Rubrivivax gelatinosus</name>
    <name type="common">Rhodocyclus gelatinosus</name>
    <name type="synonym">Rhodopseudomonas gelatinosa</name>
    <dbReference type="NCBI Taxonomy" id="28068"/>
    <lineage>
        <taxon>Bacteria</taxon>
        <taxon>Pseudomonadati</taxon>
        <taxon>Pseudomonadota</taxon>
        <taxon>Betaproteobacteria</taxon>
        <taxon>Burkholderiales</taxon>
        <taxon>Sphaerotilaceae</taxon>
        <taxon>Rubrivivax</taxon>
    </lineage>
</organism>
<gene>
    <name evidence="2" type="ORF">CKO43_19135</name>
</gene>
<name>A0ABS1DXR2_RUBGE</name>
<reference evidence="2" key="2">
    <citation type="journal article" date="2020" name="Microorganisms">
        <title>Osmotic Adaptation and Compatible Solute Biosynthesis of Phototrophic Bacteria as Revealed from Genome Analyses.</title>
        <authorList>
            <person name="Imhoff J.F."/>
            <person name="Rahn T."/>
            <person name="Kunzel S."/>
            <person name="Keller A."/>
            <person name="Neulinger S.C."/>
        </authorList>
    </citation>
    <scope>NUCLEOTIDE SEQUENCE</scope>
    <source>
        <strain evidence="2">IM 151</strain>
    </source>
</reference>
<accession>A0ABS1DXR2</accession>
<dbReference type="EMBL" id="NRRU01000085">
    <property type="protein sequence ID" value="MBK1714879.1"/>
    <property type="molecule type" value="Genomic_DNA"/>
</dbReference>
<keyword evidence="3" id="KW-1185">Reference proteome</keyword>
<sequence length="215" mass="21765">MVAAAALTAPAVRRHWAPGVASATRAMSADAPCGDAAAWFGLSGDGAAPTQGLLAIVDGLGHGAEAACAAEAAVQALAAAPDADLPALMRRLDGALGSLRGAAVGLVRVQGCRLQQAGVGNTRCMRLRSGHMTRLPSQNGIVGGGLPTRISVSELDLAPGDWLLLFSDGLAESLQLPVLLPEWERDPGLLCEHLLQQAAPGRDDAGVLVMQMGGG</sequence>
<proteinExistence type="predicted"/>
<reference evidence="2" key="1">
    <citation type="submission" date="2017-08" db="EMBL/GenBank/DDBJ databases">
        <authorList>
            <person name="Imhoff J.F."/>
            <person name="Rahn T."/>
            <person name="Kuenzel S."/>
            <person name="Neulinger S.C."/>
        </authorList>
    </citation>
    <scope>NUCLEOTIDE SEQUENCE</scope>
    <source>
        <strain evidence="2">IM 151</strain>
    </source>
</reference>
<dbReference type="PANTHER" id="PTHR35801:SF1">
    <property type="entry name" value="PHOSPHOSERINE PHOSPHATASE RSBX"/>
    <property type="match status" value="1"/>
</dbReference>
<dbReference type="Proteomes" id="UP001041814">
    <property type="component" value="Unassembled WGS sequence"/>
</dbReference>
<feature type="domain" description="PPM-type phosphatase" evidence="1">
    <location>
        <begin position="24"/>
        <end position="212"/>
    </location>
</feature>
<evidence type="ECO:0000259" key="1">
    <source>
        <dbReference type="SMART" id="SM00331"/>
    </source>
</evidence>
<dbReference type="PANTHER" id="PTHR35801">
    <property type="entry name" value="PHOSPHOSERINE PHOSPHATASE RSBX"/>
    <property type="match status" value="1"/>
</dbReference>
<comment type="caution">
    <text evidence="2">The sequence shown here is derived from an EMBL/GenBank/DDBJ whole genome shotgun (WGS) entry which is preliminary data.</text>
</comment>
<dbReference type="SUPFAM" id="SSF81606">
    <property type="entry name" value="PP2C-like"/>
    <property type="match status" value="1"/>
</dbReference>
<evidence type="ECO:0000313" key="2">
    <source>
        <dbReference type="EMBL" id="MBK1714879.1"/>
    </source>
</evidence>